<comment type="caution">
    <text evidence="1">The sequence shown here is derived from an EMBL/GenBank/DDBJ whole genome shotgun (WGS) entry which is preliminary data.</text>
</comment>
<evidence type="ECO:0000313" key="1">
    <source>
        <dbReference type="EMBL" id="PCC82939.1"/>
    </source>
</evidence>
<dbReference type="EMBL" id="NWBP01000021">
    <property type="protein sequence ID" value="PCC82939.1"/>
    <property type="molecule type" value="Genomic_DNA"/>
</dbReference>
<proteinExistence type="predicted"/>
<sequence length="95" mass="10588">MMGQELFEHPKRQYPHYNITVLDDLGAPEAHLEGIATEEQVAAMDAALENFPDAAITFDEEGGHWIVGEEADINRMFADRDAFVDALENNEDPGI</sequence>
<dbReference type="AlphaFoldDB" id="A0A2A4AKC6"/>
<protein>
    <submittedName>
        <fullName evidence="1">Molecular chaperone GrpE</fullName>
    </submittedName>
</protein>
<reference evidence="1 2" key="1">
    <citation type="submission" date="2017-09" db="EMBL/GenBank/DDBJ databases">
        <title>Draft Genome Sequence of Corynebacterium accolens AH4003.</title>
        <authorList>
            <person name="Chen Y."/>
            <person name="Oosthuysen W.F."/>
            <person name="Kelley S."/>
            <person name="Horswill A."/>
        </authorList>
    </citation>
    <scope>NUCLEOTIDE SEQUENCE [LARGE SCALE GENOMIC DNA]</scope>
    <source>
        <strain evidence="1 2">AH4003</strain>
    </source>
</reference>
<evidence type="ECO:0000313" key="2">
    <source>
        <dbReference type="Proteomes" id="UP000218690"/>
    </source>
</evidence>
<dbReference type="Proteomes" id="UP000218690">
    <property type="component" value="Unassembled WGS sequence"/>
</dbReference>
<organism evidence="1 2">
    <name type="scientific">Corynebacterium accolens</name>
    <dbReference type="NCBI Taxonomy" id="38284"/>
    <lineage>
        <taxon>Bacteria</taxon>
        <taxon>Bacillati</taxon>
        <taxon>Actinomycetota</taxon>
        <taxon>Actinomycetes</taxon>
        <taxon>Mycobacteriales</taxon>
        <taxon>Corynebacteriaceae</taxon>
        <taxon>Corynebacterium</taxon>
    </lineage>
</organism>
<name>A0A2A4AKC6_9CORY</name>
<gene>
    <name evidence="1" type="ORF">COM45_06145</name>
</gene>
<accession>A0A2A4AKC6</accession>